<sequence>MMKGKKNLHCLLLGALLSVSTWSFAQQVPTTAELIQQPVYKTSWQKMIKGQKNLPAWARKGAGTSAPAEWVEQAGKKYQIGSICKPHDCANHFLLVAFSDDKKQAWGVRVSVEDKPEALETPSQFAQYQWLGQPDEAMKALLIAQLEKDPDWK</sequence>
<evidence type="ECO:0000256" key="3">
    <source>
        <dbReference type="ARBA" id="ARBA00022729"/>
    </source>
</evidence>
<evidence type="ECO:0000256" key="7">
    <source>
        <dbReference type="SAM" id="SignalP"/>
    </source>
</evidence>
<reference evidence="8" key="1">
    <citation type="journal article" date="2015" name="Genome Announc.">
        <title>Complete Genome Sequence of Yersinia ruckeri Strain CSF007-82, Etiologic Agent of Red Mouth Disease in Salmonid Fish.</title>
        <authorList>
            <person name="Nelson M.C."/>
            <person name="LaPatra S.E."/>
            <person name="Welch T.J."/>
            <person name="Graf J."/>
        </authorList>
    </citation>
    <scope>NUCLEOTIDE SEQUENCE</scope>
    <source>
        <strain evidence="8">CSF007-82</strain>
    </source>
</reference>
<evidence type="ECO:0000313" key="9">
    <source>
        <dbReference type="EMBL" id="SUQ01673.1"/>
    </source>
</evidence>
<reference evidence="9 10" key="2">
    <citation type="submission" date="2018-06" db="EMBL/GenBank/DDBJ databases">
        <authorList>
            <consortium name="Pathogen Informatics"/>
            <person name="Doyle S."/>
        </authorList>
    </citation>
    <scope>NUCLEOTIDE SEQUENCE [LARGE SCALE GENOMIC DNA]</scope>
    <source>
        <strain evidence="9 10">NCTC10476</strain>
    </source>
</reference>
<protein>
    <submittedName>
        <fullName evidence="8">Inhibitor of vertebrate lysozyme</fullName>
    </submittedName>
</protein>
<dbReference type="EMBL" id="LN681231">
    <property type="protein sequence ID" value="CEK28407.1"/>
    <property type="molecule type" value="Genomic_DNA"/>
</dbReference>
<dbReference type="InterPro" id="IPR036501">
    <property type="entry name" value="Inhibitor_vert_lysozyme_sf"/>
</dbReference>
<dbReference type="GO" id="GO:0042597">
    <property type="term" value="C:periplasmic space"/>
    <property type="evidence" value="ECO:0007669"/>
    <property type="project" value="UniProtKB-SubCell"/>
</dbReference>
<feature type="disulfide bond" evidence="6">
    <location>
        <begin position="84"/>
        <end position="89"/>
    </location>
</feature>
<dbReference type="AlphaFoldDB" id="A0A085UAF3"/>
<organism evidence="8">
    <name type="scientific">Yersinia ruckeri</name>
    <dbReference type="NCBI Taxonomy" id="29486"/>
    <lineage>
        <taxon>Bacteria</taxon>
        <taxon>Pseudomonadati</taxon>
        <taxon>Pseudomonadota</taxon>
        <taxon>Gammaproteobacteria</taxon>
        <taxon>Enterobacterales</taxon>
        <taxon>Yersiniaceae</taxon>
        <taxon>Yersinia</taxon>
    </lineage>
</organism>
<gene>
    <name evidence="9" type="primary">ivy</name>
    <name evidence="8" type="ORF">CSF007_13375</name>
    <name evidence="9" type="ORF">NCTC10476_03047</name>
</gene>
<dbReference type="EMBL" id="UHJG01000001">
    <property type="protein sequence ID" value="SUQ01673.1"/>
    <property type="molecule type" value="Genomic_DNA"/>
</dbReference>
<comment type="similarity">
    <text evidence="2">Belongs to the ivy family.</text>
</comment>
<keyword evidence="6" id="KW-1015">Disulfide bond</keyword>
<evidence type="ECO:0000256" key="6">
    <source>
        <dbReference type="PIRSR" id="PIRSR009103-2"/>
    </source>
</evidence>
<dbReference type="Gene3D" id="3.40.1420.10">
    <property type="entry name" value="Inhibitor of vertebrate lysozyme"/>
    <property type="match status" value="1"/>
</dbReference>
<dbReference type="STRING" id="29486.UGYR_05705"/>
<dbReference type="PATRIC" id="fig|29486.44.peg.520"/>
<accession>A0A085UAF3</accession>
<dbReference type="Proteomes" id="UP000255169">
    <property type="component" value="Unassembled WGS sequence"/>
</dbReference>
<dbReference type="Pfam" id="PF08816">
    <property type="entry name" value="Ivy"/>
    <property type="match status" value="1"/>
</dbReference>
<feature type="site" description="Important for lysozyme inhibition" evidence="5">
    <location>
        <position position="87"/>
    </location>
</feature>
<evidence type="ECO:0000256" key="4">
    <source>
        <dbReference type="ARBA" id="ARBA00022764"/>
    </source>
</evidence>
<keyword evidence="10" id="KW-1185">Reference proteome</keyword>
<evidence type="ECO:0000313" key="10">
    <source>
        <dbReference type="Proteomes" id="UP000255169"/>
    </source>
</evidence>
<evidence type="ECO:0000256" key="5">
    <source>
        <dbReference type="PIRSR" id="PIRSR009103-1"/>
    </source>
</evidence>
<evidence type="ECO:0000256" key="2">
    <source>
        <dbReference type="ARBA" id="ARBA00009724"/>
    </source>
</evidence>
<dbReference type="SUPFAM" id="SSF89872">
    <property type="entry name" value="Inhibitor of vertebrate lysozyme, Ivy"/>
    <property type="match status" value="1"/>
</dbReference>
<dbReference type="InterPro" id="IPR014453">
    <property type="entry name" value="Inhibitor_vertebrate_lysozyme"/>
</dbReference>
<keyword evidence="3 7" id="KW-0732">Signal</keyword>
<feature type="signal peptide" evidence="7">
    <location>
        <begin position="1"/>
        <end position="25"/>
    </location>
</feature>
<comment type="subcellular location">
    <subcellularLocation>
        <location evidence="1">Periplasm</location>
    </subcellularLocation>
</comment>
<evidence type="ECO:0000313" key="8">
    <source>
        <dbReference type="EMBL" id="CEK28407.1"/>
    </source>
</evidence>
<name>A0A085UAF3_YERRU</name>
<proteinExistence type="inferred from homology"/>
<dbReference type="PIRSF" id="PIRSF009103">
    <property type="entry name" value="Ivy"/>
    <property type="match status" value="1"/>
</dbReference>
<evidence type="ECO:0000256" key="1">
    <source>
        <dbReference type="ARBA" id="ARBA00004418"/>
    </source>
</evidence>
<keyword evidence="4" id="KW-0574">Periplasm</keyword>
<dbReference type="eggNOG" id="ENOG5032SX0">
    <property type="taxonomic scope" value="Bacteria"/>
</dbReference>
<feature type="chain" id="PRO_5009745943" evidence="7">
    <location>
        <begin position="26"/>
        <end position="153"/>
    </location>
</feature>